<sequence length="41" mass="4535">MKKTLIKIVGNLGLPGTKEGNGYSISEYVYNQVIKFISSFP</sequence>
<comment type="caution">
    <text evidence="1">The sequence shown here is derived from an EMBL/GenBank/DDBJ whole genome shotgun (WGS) entry which is preliminary data.</text>
</comment>
<dbReference type="AlphaFoldDB" id="X1TVL8"/>
<dbReference type="EMBL" id="BARW01016485">
    <property type="protein sequence ID" value="GAI91600.1"/>
    <property type="molecule type" value="Genomic_DNA"/>
</dbReference>
<name>X1TVL8_9ZZZZ</name>
<accession>X1TVL8</accession>
<evidence type="ECO:0000313" key="1">
    <source>
        <dbReference type="EMBL" id="GAI91600.1"/>
    </source>
</evidence>
<reference evidence="1" key="1">
    <citation type="journal article" date="2014" name="Front. Microbiol.">
        <title>High frequency of phylogenetically diverse reductive dehalogenase-homologous genes in deep subseafloor sedimentary metagenomes.</title>
        <authorList>
            <person name="Kawai M."/>
            <person name="Futagami T."/>
            <person name="Toyoda A."/>
            <person name="Takaki Y."/>
            <person name="Nishi S."/>
            <person name="Hori S."/>
            <person name="Arai W."/>
            <person name="Tsubouchi T."/>
            <person name="Morono Y."/>
            <person name="Uchiyama I."/>
            <person name="Ito T."/>
            <person name="Fujiyama A."/>
            <person name="Inagaki F."/>
            <person name="Takami H."/>
        </authorList>
    </citation>
    <scope>NUCLEOTIDE SEQUENCE</scope>
    <source>
        <strain evidence="1">Expedition CK06-06</strain>
    </source>
</reference>
<proteinExistence type="predicted"/>
<gene>
    <name evidence="1" type="ORF">S12H4_28700</name>
</gene>
<protein>
    <submittedName>
        <fullName evidence="1">Uncharacterized protein</fullName>
    </submittedName>
</protein>
<organism evidence="1">
    <name type="scientific">marine sediment metagenome</name>
    <dbReference type="NCBI Taxonomy" id="412755"/>
    <lineage>
        <taxon>unclassified sequences</taxon>
        <taxon>metagenomes</taxon>
        <taxon>ecological metagenomes</taxon>
    </lineage>
</organism>